<protein>
    <submittedName>
        <fullName evidence="2">Uncharacterized protein</fullName>
    </submittedName>
</protein>
<name>A0A8S1GS62_9PELO</name>
<sequence>MQMNKKKSEENEEEETQGEGNGGGKMKEDGAAGFVGHGCWLAAATNGRGPEESHEKGAPRVPRPAQSLLSCSSSERRGVGGREEQKKGIYMEEVVGPASIVAIRGKREAE</sequence>
<dbReference type="EMBL" id="CAJGYM010000003">
    <property type="protein sequence ID" value="CAD6185632.1"/>
    <property type="molecule type" value="Genomic_DNA"/>
</dbReference>
<gene>
    <name evidence="2" type="ORF">CAUJ_LOCUS1551</name>
</gene>
<proteinExistence type="predicted"/>
<feature type="compositionally biased region" description="Basic and acidic residues" evidence="1">
    <location>
        <begin position="49"/>
        <end position="58"/>
    </location>
</feature>
<accession>A0A8S1GS62</accession>
<dbReference type="AlphaFoldDB" id="A0A8S1GS62"/>
<evidence type="ECO:0000256" key="1">
    <source>
        <dbReference type="SAM" id="MobiDB-lite"/>
    </source>
</evidence>
<evidence type="ECO:0000313" key="3">
    <source>
        <dbReference type="Proteomes" id="UP000835052"/>
    </source>
</evidence>
<feature type="region of interest" description="Disordered" evidence="1">
    <location>
        <begin position="1"/>
        <end position="87"/>
    </location>
</feature>
<reference evidence="2" key="1">
    <citation type="submission" date="2020-10" db="EMBL/GenBank/DDBJ databases">
        <authorList>
            <person name="Kikuchi T."/>
        </authorList>
    </citation>
    <scope>NUCLEOTIDE SEQUENCE</scope>
    <source>
        <strain evidence="2">NKZ352</strain>
    </source>
</reference>
<dbReference type="Proteomes" id="UP000835052">
    <property type="component" value="Unassembled WGS sequence"/>
</dbReference>
<feature type="compositionally biased region" description="Basic and acidic residues" evidence="1">
    <location>
        <begin position="74"/>
        <end position="87"/>
    </location>
</feature>
<evidence type="ECO:0000313" key="2">
    <source>
        <dbReference type="EMBL" id="CAD6185632.1"/>
    </source>
</evidence>
<comment type="caution">
    <text evidence="2">The sequence shown here is derived from an EMBL/GenBank/DDBJ whole genome shotgun (WGS) entry which is preliminary data.</text>
</comment>
<organism evidence="2 3">
    <name type="scientific">Caenorhabditis auriculariae</name>
    <dbReference type="NCBI Taxonomy" id="2777116"/>
    <lineage>
        <taxon>Eukaryota</taxon>
        <taxon>Metazoa</taxon>
        <taxon>Ecdysozoa</taxon>
        <taxon>Nematoda</taxon>
        <taxon>Chromadorea</taxon>
        <taxon>Rhabditida</taxon>
        <taxon>Rhabditina</taxon>
        <taxon>Rhabditomorpha</taxon>
        <taxon>Rhabditoidea</taxon>
        <taxon>Rhabditidae</taxon>
        <taxon>Peloderinae</taxon>
        <taxon>Caenorhabditis</taxon>
    </lineage>
</organism>
<keyword evidence="3" id="KW-1185">Reference proteome</keyword>